<dbReference type="PANTHER" id="PTHR33295">
    <property type="entry name" value="ATPASE"/>
    <property type="match status" value="1"/>
</dbReference>
<dbReference type="OMA" id="PKYLLTM"/>
<proteinExistence type="predicted"/>
<evidence type="ECO:0000259" key="1">
    <source>
        <dbReference type="Pfam" id="PF13173"/>
    </source>
</evidence>
<feature type="domain" description="DUF4143" evidence="2">
    <location>
        <begin position="212"/>
        <end position="343"/>
    </location>
</feature>
<evidence type="ECO:0000313" key="3">
    <source>
        <dbReference type="EMBL" id="HII47700.1"/>
    </source>
</evidence>
<dbReference type="AlphaFoldDB" id="A0A832ST62"/>
<dbReference type="InterPro" id="IPR025420">
    <property type="entry name" value="DUF4143"/>
</dbReference>
<dbReference type="GO" id="GO:0005524">
    <property type="term" value="F:ATP binding"/>
    <property type="evidence" value="ECO:0007669"/>
    <property type="project" value="UniProtKB-KW"/>
</dbReference>
<dbReference type="RefSeq" id="WP_011007833.1">
    <property type="nucleotide sequence ID" value="NZ_DAIOPL010000028.1"/>
</dbReference>
<gene>
    <name evidence="3" type="ORF">HA333_09770</name>
</gene>
<evidence type="ECO:0000313" key="4">
    <source>
        <dbReference type="Proteomes" id="UP000651120"/>
    </source>
</evidence>
<dbReference type="Pfam" id="PF13635">
    <property type="entry name" value="DUF4143"/>
    <property type="match status" value="1"/>
</dbReference>
<evidence type="ECO:0000259" key="2">
    <source>
        <dbReference type="Pfam" id="PF13635"/>
    </source>
</evidence>
<dbReference type="InterPro" id="IPR027417">
    <property type="entry name" value="P-loop_NTPase"/>
</dbReference>
<feature type="domain" description="AAA" evidence="1">
    <location>
        <begin position="34"/>
        <end position="156"/>
    </location>
</feature>
<dbReference type="SUPFAM" id="SSF52540">
    <property type="entry name" value="P-loop containing nucleoside triphosphate hydrolases"/>
    <property type="match status" value="1"/>
</dbReference>
<dbReference type="InterPro" id="IPR041682">
    <property type="entry name" value="AAA_14"/>
</dbReference>
<keyword evidence="3" id="KW-0547">Nucleotide-binding</keyword>
<keyword evidence="3" id="KW-0067">ATP-binding</keyword>
<dbReference type="EMBL" id="DUJP01000032">
    <property type="protein sequence ID" value="HII47700.1"/>
    <property type="molecule type" value="Genomic_DNA"/>
</dbReference>
<name>A0A832ST62_9CREN</name>
<dbReference type="Pfam" id="PF13173">
    <property type="entry name" value="AAA_14"/>
    <property type="match status" value="1"/>
</dbReference>
<dbReference type="PANTHER" id="PTHR33295:SF21">
    <property type="entry name" value="ATPASE, AAA SUPERFAMILY-RELATED"/>
    <property type="match status" value="1"/>
</dbReference>
<accession>A0A832ST62</accession>
<dbReference type="GeneID" id="1465599"/>
<organism evidence="3 4">
    <name type="scientific">Pyrobaculum aerophilum</name>
    <dbReference type="NCBI Taxonomy" id="13773"/>
    <lineage>
        <taxon>Archaea</taxon>
        <taxon>Thermoproteota</taxon>
        <taxon>Thermoprotei</taxon>
        <taxon>Thermoproteales</taxon>
        <taxon>Thermoproteaceae</taxon>
        <taxon>Pyrobaculum</taxon>
    </lineage>
</organism>
<comment type="caution">
    <text evidence="3">The sequence shown here is derived from an EMBL/GenBank/DDBJ whole genome shotgun (WGS) entry which is preliminary data.</text>
</comment>
<dbReference type="Proteomes" id="UP000651120">
    <property type="component" value="Unassembled WGS sequence"/>
</dbReference>
<sequence length="405" mass="46020">MEKVFMELVAEWREGEIPAMVERERQITPIRGVAIAVVGPRRAGKTYLLFQTALRLGRETTLYINFEDVRLVGLKPEHFSDFLKALAEAGNPSVLLLDEIQNVPHWGRWVRSLLDKGYMVVVAGSSSKLSLREVPTELRGRYLSFLLLPFSFREFLKARNIAADITASPASRGRILAALREYVELGGYPEVVMRPDLAQLLLKSYRDTVAYRDVVERHKIRDAASFEVFMSLIEASFGNVFSISAAHRRMRGMGLEKSKKTLANYLKYLEEAFYIITVPKWGPGKTSLLQPRKIYPIDPGYLPKGQWGRKMETAVAVELARRGISPKYYRGKGEVDFITEDEAIQVTYASSPDEIDRRELTSLEEAVKATGKRPLIITWDYEGEIVTRGIRAKAVPLWKWLLFGS</sequence>
<reference evidence="3" key="1">
    <citation type="journal article" date="2020" name="bioRxiv">
        <title>A rank-normalized archaeal taxonomy based on genome phylogeny resolves widespread incomplete and uneven classifications.</title>
        <authorList>
            <person name="Rinke C."/>
            <person name="Chuvochina M."/>
            <person name="Mussig A.J."/>
            <person name="Chaumeil P.-A."/>
            <person name="Waite D.W."/>
            <person name="Whitman W.B."/>
            <person name="Parks D.H."/>
            <person name="Hugenholtz P."/>
        </authorList>
    </citation>
    <scope>NUCLEOTIDE SEQUENCE</scope>
    <source>
        <strain evidence="3">UBA8839</strain>
    </source>
</reference>
<protein>
    <submittedName>
        <fullName evidence="3">ATP-binding protein</fullName>
    </submittedName>
</protein>